<sequence length="267" mass="30032">MIAKEITGNIISQQYSDGKLNVSIAFDWFETDKKRMRKVAEDGTEFGIMVGKTIKDGDVLAETEDKRYFARIKTAQLIEIPVNSMKEMGRLCFELGNRHLSLKVENDRVLVPYDHPTMEYTKKIGYEPHIIEGGFDGFLIVKAHAGTGTLIPGTNKTTGDVAEEEQEAEADKEFPAEEAAGHLDVHTHDAGEGEPAEGKHCHCHDHEHDHEHGEHSHEHHHHEHVVDESVDADHPYVLKPGEYEMNGVLHRPDGSHSHDGGRTWHTH</sequence>
<dbReference type="Gene3D" id="2.60.260.20">
    <property type="entry name" value="Urease metallochaperone UreE, N-terminal domain"/>
    <property type="match status" value="1"/>
</dbReference>
<comment type="function">
    <text evidence="5">Involved in urease metallocenter assembly. Binds nickel. Probably functions as a nickel donor during metallocenter assembly.</text>
</comment>
<evidence type="ECO:0000259" key="7">
    <source>
        <dbReference type="Pfam" id="PF02814"/>
    </source>
</evidence>
<feature type="compositionally biased region" description="Basic and acidic residues" evidence="6">
    <location>
        <begin position="250"/>
        <end position="267"/>
    </location>
</feature>
<evidence type="ECO:0000259" key="8">
    <source>
        <dbReference type="Pfam" id="PF05194"/>
    </source>
</evidence>
<comment type="similarity">
    <text evidence="5">Belongs to the UreE family.</text>
</comment>
<comment type="caution">
    <text evidence="9">The sequence shown here is derived from an EMBL/GenBank/DDBJ whole genome shotgun (WGS) entry which is preliminary data.</text>
</comment>
<evidence type="ECO:0000256" key="1">
    <source>
        <dbReference type="ARBA" id="ARBA00004496"/>
    </source>
</evidence>
<evidence type="ECO:0000256" key="2">
    <source>
        <dbReference type="ARBA" id="ARBA00022490"/>
    </source>
</evidence>
<dbReference type="Pfam" id="PF05194">
    <property type="entry name" value="UreE_C"/>
    <property type="match status" value="1"/>
</dbReference>
<keyword evidence="2 5" id="KW-0963">Cytoplasm</keyword>
<dbReference type="RefSeq" id="WP_050494227.1">
    <property type="nucleotide sequence ID" value="NZ_JAERWC010000024.1"/>
</dbReference>
<evidence type="ECO:0000256" key="5">
    <source>
        <dbReference type="HAMAP-Rule" id="MF_00822"/>
    </source>
</evidence>
<dbReference type="SUPFAM" id="SSF69737">
    <property type="entry name" value="Urease metallochaperone UreE, C-terminal domain"/>
    <property type="match status" value="1"/>
</dbReference>
<dbReference type="Pfam" id="PF02814">
    <property type="entry name" value="UreE_N"/>
    <property type="match status" value="1"/>
</dbReference>
<dbReference type="GO" id="GO:0016151">
    <property type="term" value="F:nickel cation binding"/>
    <property type="evidence" value="ECO:0007669"/>
    <property type="project" value="UniProtKB-UniRule"/>
</dbReference>
<organism evidence="9 10">
    <name type="scientific">Bifidobacterium longum subsp. suis</name>
    <dbReference type="NCBI Taxonomy" id="1695"/>
    <lineage>
        <taxon>Bacteria</taxon>
        <taxon>Bacillati</taxon>
        <taxon>Actinomycetota</taxon>
        <taxon>Actinomycetes</taxon>
        <taxon>Bifidobacteriales</taxon>
        <taxon>Bifidobacteriaceae</taxon>
        <taxon>Bifidobacterium</taxon>
    </lineage>
</organism>
<feature type="domain" description="Urease accessory protein UreE C-terminal" evidence="8">
    <location>
        <begin position="76"/>
        <end position="132"/>
    </location>
</feature>
<keyword evidence="4 5" id="KW-0143">Chaperone</keyword>
<feature type="region of interest" description="Disordered" evidence="6">
    <location>
        <begin position="152"/>
        <end position="172"/>
    </location>
</feature>
<dbReference type="GO" id="GO:0006457">
    <property type="term" value="P:protein folding"/>
    <property type="evidence" value="ECO:0007669"/>
    <property type="project" value="InterPro"/>
</dbReference>
<dbReference type="InterPro" id="IPR007864">
    <property type="entry name" value="UreE_C_dom"/>
</dbReference>
<feature type="compositionally biased region" description="Basic and acidic residues" evidence="6">
    <location>
        <begin position="187"/>
        <end position="217"/>
    </location>
</feature>
<reference evidence="9 10" key="1">
    <citation type="submission" date="2014-03" db="EMBL/GenBank/DDBJ databases">
        <title>Genomics of Bifidobacteria.</title>
        <authorList>
            <person name="Ventura M."/>
            <person name="Milani C."/>
            <person name="Lugli G.A."/>
        </authorList>
    </citation>
    <scope>NUCLEOTIDE SEQUENCE [LARGE SCALE GENOMIC DNA]</scope>
    <source>
        <strain evidence="9 10">LMG 21814</strain>
    </source>
</reference>
<accession>A0A087BGM2</accession>
<dbReference type="Gene3D" id="3.30.70.790">
    <property type="entry name" value="UreE, C-terminal domain"/>
    <property type="match status" value="1"/>
</dbReference>
<gene>
    <name evidence="5" type="primary">ureE</name>
    <name evidence="9" type="ORF">BLSS_1867</name>
</gene>
<protein>
    <recommendedName>
        <fullName evidence="5">Urease accessory protein UreE</fullName>
    </recommendedName>
</protein>
<dbReference type="EMBL" id="JGZA01000014">
    <property type="protein sequence ID" value="KFI70172.1"/>
    <property type="molecule type" value="Genomic_DNA"/>
</dbReference>
<dbReference type="InterPro" id="IPR004029">
    <property type="entry name" value="UreE_N"/>
</dbReference>
<dbReference type="InterPro" id="IPR036118">
    <property type="entry name" value="UreE_N_sf"/>
</dbReference>
<keyword evidence="3 5" id="KW-0533">Nickel</keyword>
<dbReference type="AlphaFoldDB" id="A0A087BGM2"/>
<dbReference type="InterPro" id="IPR012406">
    <property type="entry name" value="UreE"/>
</dbReference>
<dbReference type="GO" id="GO:0005737">
    <property type="term" value="C:cytoplasm"/>
    <property type="evidence" value="ECO:0007669"/>
    <property type="project" value="UniProtKB-SubCell"/>
</dbReference>
<dbReference type="GO" id="GO:0051082">
    <property type="term" value="F:unfolded protein binding"/>
    <property type="evidence" value="ECO:0007669"/>
    <property type="project" value="UniProtKB-UniRule"/>
</dbReference>
<name>A0A087BGM2_BIFLN</name>
<evidence type="ECO:0000313" key="10">
    <source>
        <dbReference type="Proteomes" id="UP000029024"/>
    </source>
</evidence>
<evidence type="ECO:0000313" key="9">
    <source>
        <dbReference type="EMBL" id="KFI70172.1"/>
    </source>
</evidence>
<evidence type="ECO:0000256" key="4">
    <source>
        <dbReference type="ARBA" id="ARBA00023186"/>
    </source>
</evidence>
<dbReference type="HAMAP" id="MF_00822">
    <property type="entry name" value="UreE"/>
    <property type="match status" value="1"/>
</dbReference>
<proteinExistence type="inferred from homology"/>
<dbReference type="Proteomes" id="UP000029024">
    <property type="component" value="Unassembled WGS sequence"/>
</dbReference>
<evidence type="ECO:0000256" key="6">
    <source>
        <dbReference type="SAM" id="MobiDB-lite"/>
    </source>
</evidence>
<feature type="domain" description="UreE urease accessory N-terminal" evidence="7">
    <location>
        <begin position="23"/>
        <end position="65"/>
    </location>
</feature>
<feature type="region of interest" description="Disordered" evidence="6">
    <location>
        <begin position="187"/>
        <end position="226"/>
    </location>
</feature>
<dbReference type="SUPFAM" id="SSF69287">
    <property type="entry name" value="Urease metallochaperone UreE, N-terminal domain"/>
    <property type="match status" value="1"/>
</dbReference>
<feature type="region of interest" description="Disordered" evidence="6">
    <location>
        <begin position="248"/>
        <end position="267"/>
    </location>
</feature>
<comment type="subcellular location">
    <subcellularLocation>
        <location evidence="1 5">Cytoplasm</location>
    </subcellularLocation>
</comment>
<evidence type="ECO:0000256" key="3">
    <source>
        <dbReference type="ARBA" id="ARBA00022596"/>
    </source>
</evidence>